<accession>A0A1H3GCH4</accession>
<dbReference type="NCBIfam" id="TIGR00215">
    <property type="entry name" value="lpxB"/>
    <property type="match status" value="1"/>
</dbReference>
<dbReference type="Pfam" id="PF02684">
    <property type="entry name" value="LpxB"/>
    <property type="match status" value="1"/>
</dbReference>
<evidence type="ECO:0000313" key="12">
    <source>
        <dbReference type="EMBL" id="SDY00755.1"/>
    </source>
</evidence>
<dbReference type="UniPathway" id="UPA00973"/>
<evidence type="ECO:0000256" key="1">
    <source>
        <dbReference type="ARBA" id="ARBA00002056"/>
    </source>
</evidence>
<dbReference type="InterPro" id="IPR003835">
    <property type="entry name" value="Glyco_trans_19"/>
</dbReference>
<evidence type="ECO:0000256" key="9">
    <source>
        <dbReference type="ARBA" id="ARBA00023098"/>
    </source>
</evidence>
<dbReference type="GO" id="GO:0016020">
    <property type="term" value="C:membrane"/>
    <property type="evidence" value="ECO:0007669"/>
    <property type="project" value="GOC"/>
</dbReference>
<comment type="catalytic activity">
    <reaction evidence="10 11">
        <text>a lipid X + a UDP-2-N,3-O-bis[(3R)-3-hydroxyacyl]-alpha-D-glucosamine = a lipid A disaccharide + UDP + H(+)</text>
        <dbReference type="Rhea" id="RHEA:67828"/>
        <dbReference type="ChEBI" id="CHEBI:15378"/>
        <dbReference type="ChEBI" id="CHEBI:58223"/>
        <dbReference type="ChEBI" id="CHEBI:137748"/>
        <dbReference type="ChEBI" id="CHEBI:176338"/>
        <dbReference type="ChEBI" id="CHEBI:176343"/>
        <dbReference type="EC" id="2.4.1.182"/>
    </reaction>
</comment>
<comment type="similarity">
    <text evidence="2 11">Belongs to the LpxB family.</text>
</comment>
<evidence type="ECO:0000256" key="6">
    <source>
        <dbReference type="ARBA" id="ARBA00022556"/>
    </source>
</evidence>
<evidence type="ECO:0000256" key="11">
    <source>
        <dbReference type="HAMAP-Rule" id="MF_00392"/>
    </source>
</evidence>
<comment type="function">
    <text evidence="1 11">Condensation of UDP-2,3-diacylglucosamine and 2,3-diacylglucosamine-1-phosphate to form lipid A disaccharide, a precursor of lipid A, a phosphorylated glycolipid that anchors the lipopolysaccharide to the outer membrane of the cell.</text>
</comment>
<dbReference type="STRING" id="61595.SAMN05421644_1248"/>
<protein>
    <recommendedName>
        <fullName evidence="4 11">Lipid-A-disaccharide synthase</fullName>
        <ecNumber evidence="3 11">2.4.1.182</ecNumber>
    </recommendedName>
</protein>
<dbReference type="Proteomes" id="UP000198672">
    <property type="component" value="Unassembled WGS sequence"/>
</dbReference>
<proteinExistence type="inferred from homology"/>
<dbReference type="AlphaFoldDB" id="A0A1H3GCH4"/>
<keyword evidence="5 11" id="KW-0444">Lipid biosynthesis</keyword>
<evidence type="ECO:0000256" key="4">
    <source>
        <dbReference type="ARBA" id="ARBA00020902"/>
    </source>
</evidence>
<evidence type="ECO:0000256" key="5">
    <source>
        <dbReference type="ARBA" id="ARBA00022516"/>
    </source>
</evidence>
<keyword evidence="7 11" id="KW-0328">Glycosyltransferase</keyword>
<dbReference type="PANTHER" id="PTHR30372">
    <property type="entry name" value="LIPID-A-DISACCHARIDE SYNTHASE"/>
    <property type="match status" value="1"/>
</dbReference>
<name>A0A1H3GCH4_ALLWA</name>
<comment type="pathway">
    <text evidence="11">Bacterial outer membrane biogenesis; LPS lipid A biosynthesis.</text>
</comment>
<dbReference type="SUPFAM" id="SSF53756">
    <property type="entry name" value="UDP-Glycosyltransferase/glycogen phosphorylase"/>
    <property type="match status" value="1"/>
</dbReference>
<dbReference type="OrthoDB" id="9801642at2"/>
<dbReference type="GO" id="GO:0008915">
    <property type="term" value="F:lipid-A-disaccharide synthase activity"/>
    <property type="evidence" value="ECO:0007669"/>
    <property type="project" value="UniProtKB-UniRule"/>
</dbReference>
<dbReference type="EMBL" id="FNOW01000024">
    <property type="protein sequence ID" value="SDY00755.1"/>
    <property type="molecule type" value="Genomic_DNA"/>
</dbReference>
<dbReference type="HAMAP" id="MF_00392">
    <property type="entry name" value="LpxB"/>
    <property type="match status" value="1"/>
</dbReference>
<keyword evidence="8 11" id="KW-0808">Transferase</keyword>
<keyword evidence="13" id="KW-1185">Reference proteome</keyword>
<evidence type="ECO:0000313" key="13">
    <source>
        <dbReference type="Proteomes" id="UP000198672"/>
    </source>
</evidence>
<sequence>MSTQAPTIIPSPPHHQPLLIGLVANEPSGDLLGAALAQAIRAHCPTVRFIGVAGPHMRAAGCETLFDQERLSVMGLIEVLPHLPELFRRRRQLRDYFITHPPAVFIGIDAPDFNLPLEHQLRKHGIKTVHVVSPTVWAWRAGRVKTLRRAVDRLLCLFPFEETFLRQHAVPATYVGHPLADAIPLHIDQAAARIELGLDPNAPTIAVLPGSRVSEMQRLAAPFIATAYYCRQARPALQFVVPLVNARLRALFEAEWQRQAIDWPITLIDGRSHTVIAAADVVLTASGTATLETLLLKRPMVVAYRLHPLTYWLFTRLKLVKTPAVALANLLAVQQLAPEFLQNAAQPKQMAAALLAYFDDPERVAAIQAEYARIHSTLRCSAADRAAQTILELIAPNKV</sequence>
<keyword evidence="9 11" id="KW-0443">Lipid metabolism</keyword>
<evidence type="ECO:0000256" key="8">
    <source>
        <dbReference type="ARBA" id="ARBA00022679"/>
    </source>
</evidence>
<evidence type="ECO:0000256" key="2">
    <source>
        <dbReference type="ARBA" id="ARBA00007868"/>
    </source>
</evidence>
<dbReference type="RefSeq" id="WP_091333877.1">
    <property type="nucleotide sequence ID" value="NZ_FNOW01000024.1"/>
</dbReference>
<dbReference type="PANTHER" id="PTHR30372:SF4">
    <property type="entry name" value="LIPID-A-DISACCHARIDE SYNTHASE, MITOCHONDRIAL-RELATED"/>
    <property type="match status" value="1"/>
</dbReference>
<gene>
    <name evidence="11" type="primary">lpxB</name>
    <name evidence="12" type="ORF">SAMN05421644_1248</name>
</gene>
<keyword evidence="6 11" id="KW-0441">Lipid A biosynthesis</keyword>
<organism evidence="12 13">
    <name type="scientific">Allochromatium warmingii</name>
    <name type="common">Chromatium warmingii</name>
    <dbReference type="NCBI Taxonomy" id="61595"/>
    <lineage>
        <taxon>Bacteria</taxon>
        <taxon>Pseudomonadati</taxon>
        <taxon>Pseudomonadota</taxon>
        <taxon>Gammaproteobacteria</taxon>
        <taxon>Chromatiales</taxon>
        <taxon>Chromatiaceae</taxon>
        <taxon>Allochromatium</taxon>
    </lineage>
</organism>
<dbReference type="EC" id="2.4.1.182" evidence="3 11"/>
<reference evidence="13" key="1">
    <citation type="submission" date="2016-10" db="EMBL/GenBank/DDBJ databases">
        <authorList>
            <person name="Varghese N."/>
            <person name="Submissions S."/>
        </authorList>
    </citation>
    <scope>NUCLEOTIDE SEQUENCE [LARGE SCALE GENOMIC DNA]</scope>
    <source>
        <strain evidence="13">DSM 173</strain>
    </source>
</reference>
<evidence type="ECO:0000256" key="3">
    <source>
        <dbReference type="ARBA" id="ARBA00012687"/>
    </source>
</evidence>
<evidence type="ECO:0000256" key="10">
    <source>
        <dbReference type="ARBA" id="ARBA00048975"/>
    </source>
</evidence>
<dbReference type="GO" id="GO:0009245">
    <property type="term" value="P:lipid A biosynthetic process"/>
    <property type="evidence" value="ECO:0007669"/>
    <property type="project" value="UniProtKB-UniRule"/>
</dbReference>
<evidence type="ECO:0000256" key="7">
    <source>
        <dbReference type="ARBA" id="ARBA00022676"/>
    </source>
</evidence>
<dbReference type="GO" id="GO:0005543">
    <property type="term" value="F:phospholipid binding"/>
    <property type="evidence" value="ECO:0007669"/>
    <property type="project" value="TreeGrafter"/>
</dbReference>